<comment type="caution">
    <text evidence="1">The sequence shown here is derived from an EMBL/GenBank/DDBJ whole genome shotgun (WGS) entry which is preliminary data.</text>
</comment>
<accession>A0ABD1S9A3</accession>
<reference evidence="2" key="1">
    <citation type="submission" date="2024-07" db="EMBL/GenBank/DDBJ databases">
        <title>Two chromosome-level genome assemblies of Korean endemic species Abeliophyllum distichum and Forsythia ovata (Oleaceae).</title>
        <authorList>
            <person name="Jang H."/>
        </authorList>
    </citation>
    <scope>NUCLEOTIDE SEQUENCE [LARGE SCALE GENOMIC DNA]</scope>
</reference>
<keyword evidence="2" id="KW-1185">Reference proteome</keyword>
<sequence>MSCRILSSQGEITFESKKKMAVDENPFSYPVDVNMVVLNLDKFSLPRFKLVVNNGEDEPRRRAFETIEKKCSGKRVDEFIRQGIKTFRPQPQCPNLWHSYNPRVGRVILFNEMTRTQQRRFQRNYGQRMRKQQGVERLRATIKSKVANQTVFGDGYDEAKEASKEESIKEEYVGKSKFKCKRMMRKMMMLDD</sequence>
<dbReference type="EMBL" id="JBFOLK010000007">
    <property type="protein sequence ID" value="KAL2497337.1"/>
    <property type="molecule type" value="Genomic_DNA"/>
</dbReference>
<dbReference type="AlphaFoldDB" id="A0ABD1S9A3"/>
<organism evidence="1 2">
    <name type="scientific">Abeliophyllum distichum</name>
    <dbReference type="NCBI Taxonomy" id="126358"/>
    <lineage>
        <taxon>Eukaryota</taxon>
        <taxon>Viridiplantae</taxon>
        <taxon>Streptophyta</taxon>
        <taxon>Embryophyta</taxon>
        <taxon>Tracheophyta</taxon>
        <taxon>Spermatophyta</taxon>
        <taxon>Magnoliopsida</taxon>
        <taxon>eudicotyledons</taxon>
        <taxon>Gunneridae</taxon>
        <taxon>Pentapetalae</taxon>
        <taxon>asterids</taxon>
        <taxon>lamiids</taxon>
        <taxon>Lamiales</taxon>
        <taxon>Oleaceae</taxon>
        <taxon>Forsythieae</taxon>
        <taxon>Abeliophyllum</taxon>
    </lineage>
</organism>
<dbReference type="Proteomes" id="UP001604336">
    <property type="component" value="Unassembled WGS sequence"/>
</dbReference>
<name>A0ABD1S9A3_9LAMI</name>
<gene>
    <name evidence="1" type="ORF">Adt_22887</name>
</gene>
<protein>
    <submittedName>
        <fullName evidence="1">Retroelement</fullName>
    </submittedName>
</protein>
<evidence type="ECO:0000313" key="2">
    <source>
        <dbReference type="Proteomes" id="UP001604336"/>
    </source>
</evidence>
<evidence type="ECO:0000313" key="1">
    <source>
        <dbReference type="EMBL" id="KAL2497337.1"/>
    </source>
</evidence>
<proteinExistence type="predicted"/>